<dbReference type="Pfam" id="PF00226">
    <property type="entry name" value="DnaJ"/>
    <property type="match status" value="1"/>
</dbReference>
<feature type="region of interest" description="Disordered" evidence="4">
    <location>
        <begin position="332"/>
        <end position="366"/>
    </location>
</feature>
<dbReference type="InterPro" id="IPR017896">
    <property type="entry name" value="4Fe4S_Fe-S-bd"/>
</dbReference>
<accession>A0A7S2SZJ4</accession>
<dbReference type="Gene3D" id="3.30.70.20">
    <property type="match status" value="1"/>
</dbReference>
<evidence type="ECO:0000256" key="1">
    <source>
        <dbReference type="ARBA" id="ARBA00022723"/>
    </source>
</evidence>
<dbReference type="EMBL" id="HBHL01003145">
    <property type="protein sequence ID" value="CAD9713107.1"/>
    <property type="molecule type" value="Transcribed_RNA"/>
</dbReference>
<keyword evidence="1" id="KW-0479">Metal-binding</keyword>
<keyword evidence="2" id="KW-0408">Iron</keyword>
<dbReference type="GO" id="GO:0009055">
    <property type="term" value="F:electron transfer activity"/>
    <property type="evidence" value="ECO:0007669"/>
    <property type="project" value="InterPro"/>
</dbReference>
<keyword evidence="3" id="KW-0411">Iron-sulfur</keyword>
<dbReference type="SUPFAM" id="SSF54862">
    <property type="entry name" value="4Fe-4S ferredoxins"/>
    <property type="match status" value="1"/>
</dbReference>
<dbReference type="InterPro" id="IPR001623">
    <property type="entry name" value="DnaJ_domain"/>
</dbReference>
<sequence length="366" mass="41992">MEARGLRSVASTSGAMTDTRCCHRRALFRCRGFGLNARATVFTTTSSSSSSPSSSSSSSSNEVLEQILSTIRAAEAMNEDPDFFALLGIENDEELRSLSTQTIKKSYRERARRCHPDIAGEDGHYACVVLNEAYATLMDDELREAYMEDRALTRGLGVWDEDEFAYYEDGNVFAEAMREEAYTGEPLSKIVALDHFANRVDKEDPRRREEQLNKAVFVDEITCIGCGHCATCAPPTFRNLEPSGRARAFGQWLSTEREVQEAIDMCPVDCIHWVPKEQLAPMEYVIQHVLTDRVGVASLMSGQGSHRMADPFQKTQEFLKFLSQREERRERFINDRKRRARAKEQKEEMKKERDERRRRNRQKWWG</sequence>
<dbReference type="PANTHER" id="PTHR45295:SF1">
    <property type="entry name" value="CHAPERONE PROTEIN DNAJ C76, CHLOROPLASTIC"/>
    <property type="match status" value="1"/>
</dbReference>
<dbReference type="InterPro" id="IPR036869">
    <property type="entry name" value="J_dom_sf"/>
</dbReference>
<dbReference type="GO" id="GO:0005506">
    <property type="term" value="F:iron ion binding"/>
    <property type="evidence" value="ECO:0007669"/>
    <property type="project" value="InterPro"/>
</dbReference>
<dbReference type="InterPro" id="IPR001080">
    <property type="entry name" value="3Fe4S_ferredoxin"/>
</dbReference>
<dbReference type="CDD" id="cd06257">
    <property type="entry name" value="DnaJ"/>
    <property type="match status" value="1"/>
</dbReference>
<dbReference type="PROSITE" id="PS50076">
    <property type="entry name" value="DNAJ_2"/>
    <property type="match status" value="1"/>
</dbReference>
<dbReference type="Gene3D" id="1.10.287.110">
    <property type="entry name" value="DnaJ domain"/>
    <property type="match status" value="1"/>
</dbReference>
<dbReference type="SMART" id="SM00271">
    <property type="entry name" value="DnaJ"/>
    <property type="match status" value="1"/>
</dbReference>
<evidence type="ECO:0000256" key="2">
    <source>
        <dbReference type="ARBA" id="ARBA00023004"/>
    </source>
</evidence>
<dbReference type="PRINTS" id="PR00352">
    <property type="entry name" value="3FE4SFRDOXIN"/>
</dbReference>
<dbReference type="GO" id="GO:0051536">
    <property type="term" value="F:iron-sulfur cluster binding"/>
    <property type="evidence" value="ECO:0007669"/>
    <property type="project" value="UniProtKB-KW"/>
</dbReference>
<reference evidence="7" key="1">
    <citation type="submission" date="2021-01" db="EMBL/GenBank/DDBJ databases">
        <authorList>
            <person name="Corre E."/>
            <person name="Pelletier E."/>
            <person name="Niang G."/>
            <person name="Scheremetjew M."/>
            <person name="Finn R."/>
            <person name="Kale V."/>
            <person name="Holt S."/>
            <person name="Cochrane G."/>
            <person name="Meng A."/>
            <person name="Brown T."/>
            <person name="Cohen L."/>
        </authorList>
    </citation>
    <scope>NUCLEOTIDE SEQUENCE</scope>
    <source>
        <strain evidence="7">CCMP1205</strain>
    </source>
</reference>
<evidence type="ECO:0000259" key="5">
    <source>
        <dbReference type="PROSITE" id="PS50076"/>
    </source>
</evidence>
<evidence type="ECO:0008006" key="8">
    <source>
        <dbReference type="Google" id="ProtNLM"/>
    </source>
</evidence>
<dbReference type="AlphaFoldDB" id="A0A7S2SZJ4"/>
<feature type="domain" description="4Fe-4S ferredoxin-type" evidence="6">
    <location>
        <begin position="214"/>
        <end position="243"/>
    </location>
</feature>
<gene>
    <name evidence="7" type="ORF">CPRI1469_LOCUS1956</name>
</gene>
<organism evidence="7">
    <name type="scientific">Chloropicon primus</name>
    <dbReference type="NCBI Taxonomy" id="1764295"/>
    <lineage>
        <taxon>Eukaryota</taxon>
        <taxon>Viridiplantae</taxon>
        <taxon>Chlorophyta</taxon>
        <taxon>Chloropicophyceae</taxon>
        <taxon>Chloropicales</taxon>
        <taxon>Chloropicaceae</taxon>
        <taxon>Chloropicon</taxon>
    </lineage>
</organism>
<evidence type="ECO:0000256" key="4">
    <source>
        <dbReference type="SAM" id="MobiDB-lite"/>
    </source>
</evidence>
<dbReference type="Pfam" id="PF13370">
    <property type="entry name" value="Fer4_13"/>
    <property type="match status" value="1"/>
</dbReference>
<feature type="domain" description="J" evidence="5">
    <location>
        <begin position="82"/>
        <end position="150"/>
    </location>
</feature>
<dbReference type="PROSITE" id="PS51379">
    <property type="entry name" value="4FE4S_FER_2"/>
    <property type="match status" value="1"/>
</dbReference>
<name>A0A7S2SZJ4_9CHLO</name>
<dbReference type="SUPFAM" id="SSF46565">
    <property type="entry name" value="Chaperone J-domain"/>
    <property type="match status" value="1"/>
</dbReference>
<dbReference type="PANTHER" id="PTHR45295">
    <property type="entry name" value="CHAPERONE PROTEIN DNAJ C76, CHLOROPLASTIC"/>
    <property type="match status" value="1"/>
</dbReference>
<proteinExistence type="predicted"/>
<protein>
    <recommendedName>
        <fullName evidence="8">DnaJ-like protein</fullName>
    </recommendedName>
</protein>
<evidence type="ECO:0000313" key="7">
    <source>
        <dbReference type="EMBL" id="CAD9713107.1"/>
    </source>
</evidence>
<evidence type="ECO:0000256" key="3">
    <source>
        <dbReference type="ARBA" id="ARBA00023014"/>
    </source>
</evidence>
<evidence type="ECO:0000259" key="6">
    <source>
        <dbReference type="PROSITE" id="PS51379"/>
    </source>
</evidence>
<feature type="compositionally biased region" description="Basic and acidic residues" evidence="4">
    <location>
        <begin position="342"/>
        <end position="357"/>
    </location>
</feature>